<keyword evidence="4" id="KW-1185">Reference proteome</keyword>
<reference evidence="3" key="1">
    <citation type="journal article" date="2023" name="Mol. Phylogenet. Evol.">
        <title>Genome-scale phylogeny and comparative genomics of the fungal order Sordariales.</title>
        <authorList>
            <person name="Hensen N."/>
            <person name="Bonometti L."/>
            <person name="Westerberg I."/>
            <person name="Brannstrom I.O."/>
            <person name="Guillou S."/>
            <person name="Cros-Aarteil S."/>
            <person name="Calhoun S."/>
            <person name="Haridas S."/>
            <person name="Kuo A."/>
            <person name="Mondo S."/>
            <person name="Pangilinan J."/>
            <person name="Riley R."/>
            <person name="LaButti K."/>
            <person name="Andreopoulos B."/>
            <person name="Lipzen A."/>
            <person name="Chen C."/>
            <person name="Yan M."/>
            <person name="Daum C."/>
            <person name="Ng V."/>
            <person name="Clum A."/>
            <person name="Steindorff A."/>
            <person name="Ohm R.A."/>
            <person name="Martin F."/>
            <person name="Silar P."/>
            <person name="Natvig D.O."/>
            <person name="Lalanne C."/>
            <person name="Gautier V."/>
            <person name="Ament-Velasquez S.L."/>
            <person name="Kruys A."/>
            <person name="Hutchinson M.I."/>
            <person name="Powell A.J."/>
            <person name="Barry K."/>
            <person name="Miller A.N."/>
            <person name="Grigoriev I.V."/>
            <person name="Debuchy R."/>
            <person name="Gladieux P."/>
            <person name="Hiltunen Thoren M."/>
            <person name="Johannesson H."/>
        </authorList>
    </citation>
    <scope>NUCLEOTIDE SEQUENCE</scope>
    <source>
        <strain evidence="3">PSN243</strain>
    </source>
</reference>
<keyword evidence="2" id="KW-1133">Transmembrane helix</keyword>
<comment type="caution">
    <text evidence="3">The sequence shown here is derived from an EMBL/GenBank/DDBJ whole genome shotgun (WGS) entry which is preliminary data.</text>
</comment>
<evidence type="ECO:0000256" key="1">
    <source>
        <dbReference type="SAM" id="MobiDB-lite"/>
    </source>
</evidence>
<feature type="transmembrane region" description="Helical" evidence="2">
    <location>
        <begin position="53"/>
        <end position="71"/>
    </location>
</feature>
<keyword evidence="2" id="KW-0472">Membrane</keyword>
<evidence type="ECO:0000256" key="2">
    <source>
        <dbReference type="SAM" id="Phobius"/>
    </source>
</evidence>
<feature type="transmembrane region" description="Helical" evidence="2">
    <location>
        <begin position="20"/>
        <end position="41"/>
    </location>
</feature>
<dbReference type="AlphaFoldDB" id="A0AAV9GG77"/>
<accession>A0AAV9GG77</accession>
<proteinExistence type="predicted"/>
<reference evidence="3" key="2">
    <citation type="submission" date="2023-05" db="EMBL/GenBank/DDBJ databases">
        <authorList>
            <consortium name="Lawrence Berkeley National Laboratory"/>
            <person name="Steindorff A."/>
            <person name="Hensen N."/>
            <person name="Bonometti L."/>
            <person name="Westerberg I."/>
            <person name="Brannstrom I.O."/>
            <person name="Guillou S."/>
            <person name="Cros-Aarteil S."/>
            <person name="Calhoun S."/>
            <person name="Haridas S."/>
            <person name="Kuo A."/>
            <person name="Mondo S."/>
            <person name="Pangilinan J."/>
            <person name="Riley R."/>
            <person name="Labutti K."/>
            <person name="Andreopoulos B."/>
            <person name="Lipzen A."/>
            <person name="Chen C."/>
            <person name="Yanf M."/>
            <person name="Daum C."/>
            <person name="Ng V."/>
            <person name="Clum A."/>
            <person name="Ohm R."/>
            <person name="Martin F."/>
            <person name="Silar P."/>
            <person name="Natvig D."/>
            <person name="Lalanne C."/>
            <person name="Gautier V."/>
            <person name="Ament-Velasquez S.L."/>
            <person name="Kruys A."/>
            <person name="Hutchinson M.I."/>
            <person name="Powell A.J."/>
            <person name="Barry K."/>
            <person name="Miller A.N."/>
            <person name="Grigoriev I.V."/>
            <person name="Debuchy R."/>
            <person name="Gladieux P."/>
            <person name="Thoren M.H."/>
            <person name="Johannesson H."/>
        </authorList>
    </citation>
    <scope>NUCLEOTIDE SEQUENCE</scope>
    <source>
        <strain evidence="3">PSN243</strain>
    </source>
</reference>
<dbReference type="Proteomes" id="UP001321760">
    <property type="component" value="Unassembled WGS sequence"/>
</dbReference>
<feature type="compositionally biased region" description="Basic and acidic residues" evidence="1">
    <location>
        <begin position="112"/>
        <end position="122"/>
    </location>
</feature>
<feature type="compositionally biased region" description="Polar residues" evidence="1">
    <location>
        <begin position="145"/>
        <end position="155"/>
    </location>
</feature>
<feature type="region of interest" description="Disordered" evidence="1">
    <location>
        <begin position="112"/>
        <end position="169"/>
    </location>
</feature>
<sequence>MAMAAGVDFMALPMVSDTNNSAIGAALVWMLFAALLGLRVIGTKLEREVEIGVGGVLAVVAFLLSGSTIGFNATSTIPSPPDVLAGLTAAVFVSGLGYDFAPLFPGRRWEGQAPRAKEKMDAMTEQDESGSEELAGVIRCKSETSKTSPNPTVPETSHGHRGSTDRAQI</sequence>
<keyword evidence="2" id="KW-0812">Transmembrane</keyword>
<protein>
    <submittedName>
        <fullName evidence="3">Uncharacterized protein</fullName>
    </submittedName>
</protein>
<evidence type="ECO:0000313" key="4">
    <source>
        <dbReference type="Proteomes" id="UP001321760"/>
    </source>
</evidence>
<organism evidence="3 4">
    <name type="scientific">Podospora aff. communis PSN243</name>
    <dbReference type="NCBI Taxonomy" id="3040156"/>
    <lineage>
        <taxon>Eukaryota</taxon>
        <taxon>Fungi</taxon>
        <taxon>Dikarya</taxon>
        <taxon>Ascomycota</taxon>
        <taxon>Pezizomycotina</taxon>
        <taxon>Sordariomycetes</taxon>
        <taxon>Sordariomycetidae</taxon>
        <taxon>Sordariales</taxon>
        <taxon>Podosporaceae</taxon>
        <taxon>Podospora</taxon>
    </lineage>
</organism>
<feature type="transmembrane region" description="Helical" evidence="2">
    <location>
        <begin position="83"/>
        <end position="101"/>
    </location>
</feature>
<name>A0AAV9GG77_9PEZI</name>
<evidence type="ECO:0000313" key="3">
    <source>
        <dbReference type="EMBL" id="KAK4447212.1"/>
    </source>
</evidence>
<gene>
    <name evidence="3" type="ORF">QBC34DRAFT_467768</name>
</gene>
<dbReference type="EMBL" id="MU865951">
    <property type="protein sequence ID" value="KAK4447212.1"/>
    <property type="molecule type" value="Genomic_DNA"/>
</dbReference>